<reference evidence="1" key="1">
    <citation type="submission" date="2021-02" db="EMBL/GenBank/DDBJ databases">
        <authorList>
            <person name="Nowell W R."/>
        </authorList>
    </citation>
    <scope>NUCLEOTIDE SEQUENCE</scope>
</reference>
<evidence type="ECO:0000313" key="3">
    <source>
        <dbReference type="Proteomes" id="UP000663832"/>
    </source>
</evidence>
<dbReference type="AlphaFoldDB" id="A0A814YEJ1"/>
<dbReference type="Proteomes" id="UP000663877">
    <property type="component" value="Unassembled WGS sequence"/>
</dbReference>
<protein>
    <submittedName>
        <fullName evidence="1">Uncharacterized protein</fullName>
    </submittedName>
</protein>
<keyword evidence="3" id="KW-1185">Reference proteome</keyword>
<dbReference type="Proteomes" id="UP000663832">
    <property type="component" value="Unassembled WGS sequence"/>
</dbReference>
<evidence type="ECO:0000313" key="1">
    <source>
        <dbReference type="EMBL" id="CAF1228419.1"/>
    </source>
</evidence>
<dbReference type="EMBL" id="CAJNOI010000290">
    <property type="protein sequence ID" value="CAF1228419.1"/>
    <property type="molecule type" value="Genomic_DNA"/>
</dbReference>
<evidence type="ECO:0000313" key="2">
    <source>
        <dbReference type="EMBL" id="CAF1588376.1"/>
    </source>
</evidence>
<organism evidence="1 4">
    <name type="scientific">Adineta steineri</name>
    <dbReference type="NCBI Taxonomy" id="433720"/>
    <lineage>
        <taxon>Eukaryota</taxon>
        <taxon>Metazoa</taxon>
        <taxon>Spiralia</taxon>
        <taxon>Gnathifera</taxon>
        <taxon>Rotifera</taxon>
        <taxon>Eurotatoria</taxon>
        <taxon>Bdelloidea</taxon>
        <taxon>Adinetida</taxon>
        <taxon>Adinetidae</taxon>
        <taxon>Adineta</taxon>
    </lineage>
</organism>
<dbReference type="OrthoDB" id="10090507at2759"/>
<dbReference type="EMBL" id="CAJNOM010001048">
    <property type="protein sequence ID" value="CAF1588376.1"/>
    <property type="molecule type" value="Genomic_DNA"/>
</dbReference>
<evidence type="ECO:0000313" key="4">
    <source>
        <dbReference type="Proteomes" id="UP000663877"/>
    </source>
</evidence>
<gene>
    <name evidence="1" type="ORF">BJG266_LOCUS28377</name>
    <name evidence="2" type="ORF">QVE165_LOCUS50927</name>
</gene>
<proteinExistence type="predicted"/>
<accession>A0A814YEJ1</accession>
<name>A0A814YEJ1_9BILA</name>
<comment type="caution">
    <text evidence="1">The sequence shown here is derived from an EMBL/GenBank/DDBJ whole genome shotgun (WGS) entry which is preliminary data.</text>
</comment>
<sequence length="149" mass="16931">MAINLNNTTAIDSFIAGFNGTTQFNGASWKTSYPPIIGSGPVESHDLPFFEYGNLDRKALAIKKNFELPYFKEQEELSTNQNWSKRLDAAKFSISCWVNISRLDFIEYKKFKSTDKAPKDLHWPEVKVAIKNTANVMTDELANTAFRRG</sequence>